<comment type="subcellular location">
    <subcellularLocation>
        <location evidence="1 14">Cell membrane</location>
        <topology evidence="1 14">Multi-pass membrane protein</topology>
    </subcellularLocation>
</comment>
<feature type="transmembrane region" description="Helical" evidence="14">
    <location>
        <begin position="244"/>
        <end position="264"/>
    </location>
</feature>
<dbReference type="NCBIfam" id="NF003349">
    <property type="entry name" value="PRK04375.1-2"/>
    <property type="match status" value="1"/>
</dbReference>
<feature type="transmembrane region" description="Helical" evidence="14">
    <location>
        <begin position="293"/>
        <end position="310"/>
    </location>
</feature>
<dbReference type="InterPro" id="IPR000537">
    <property type="entry name" value="UbiA_prenyltransferase"/>
</dbReference>
<keyword evidence="9 14" id="KW-0472">Membrane</keyword>
<dbReference type="Pfam" id="PF01040">
    <property type="entry name" value="UbiA"/>
    <property type="match status" value="1"/>
</dbReference>
<comment type="miscellaneous">
    <text evidence="14">Carbon 2 of the heme B porphyrin ring is defined according to the Fischer nomenclature.</text>
</comment>
<evidence type="ECO:0000256" key="11">
    <source>
        <dbReference type="ARBA" id="ARBA00040810"/>
    </source>
</evidence>
<comment type="similarity">
    <text evidence="14">Belongs to the UbiA prenyltransferase family. Protoheme IX farnesyltransferase subfamily.</text>
</comment>
<dbReference type="Gene3D" id="1.10.357.140">
    <property type="entry name" value="UbiA prenyltransferase"/>
    <property type="match status" value="1"/>
</dbReference>
<dbReference type="CDD" id="cd13957">
    <property type="entry name" value="PT_UbiA_Cox10"/>
    <property type="match status" value="1"/>
</dbReference>
<dbReference type="HAMAP" id="MF_00154">
    <property type="entry name" value="CyoE_CtaB"/>
    <property type="match status" value="1"/>
</dbReference>
<dbReference type="NCBIfam" id="TIGR01473">
    <property type="entry name" value="cyoE_ctaB"/>
    <property type="match status" value="1"/>
</dbReference>
<keyword evidence="5 14" id="KW-0808">Transferase</keyword>
<comment type="function">
    <text evidence="14">Converts heme B (protoheme IX) to heme O by substitution of the vinyl group on carbon 2 of heme B porphyrin ring with a hydroxyethyl farnesyl side group.</text>
</comment>
<dbReference type="EMBL" id="JBHUEY010000001">
    <property type="protein sequence ID" value="MFD1784006.1"/>
    <property type="molecule type" value="Genomic_DNA"/>
</dbReference>
<keyword evidence="6 14" id="KW-0812">Transmembrane</keyword>
<feature type="transmembrane region" description="Helical" evidence="14">
    <location>
        <begin position="147"/>
        <end position="168"/>
    </location>
</feature>
<evidence type="ECO:0000256" key="4">
    <source>
        <dbReference type="ARBA" id="ARBA00022475"/>
    </source>
</evidence>
<comment type="catalytic activity">
    <reaction evidence="13 14">
        <text>heme b + (2E,6E)-farnesyl diphosphate + H2O = Fe(II)-heme o + diphosphate</text>
        <dbReference type="Rhea" id="RHEA:28070"/>
        <dbReference type="ChEBI" id="CHEBI:15377"/>
        <dbReference type="ChEBI" id="CHEBI:33019"/>
        <dbReference type="ChEBI" id="CHEBI:60344"/>
        <dbReference type="ChEBI" id="CHEBI:60530"/>
        <dbReference type="ChEBI" id="CHEBI:175763"/>
        <dbReference type="EC" id="2.5.1.141"/>
    </reaction>
</comment>
<evidence type="ECO:0000256" key="14">
    <source>
        <dbReference type="HAMAP-Rule" id="MF_00154"/>
    </source>
</evidence>
<protein>
    <recommendedName>
        <fullName evidence="11 14">Protoheme IX farnesyltransferase</fullName>
        <ecNumber evidence="3 14">2.5.1.141</ecNumber>
    </recommendedName>
    <alternativeName>
        <fullName evidence="12 14">Heme B farnesyltransferase</fullName>
    </alternativeName>
    <alternativeName>
        <fullName evidence="10 14">Heme O synthase</fullName>
    </alternativeName>
</protein>
<dbReference type="InterPro" id="IPR044878">
    <property type="entry name" value="UbiA_sf"/>
</dbReference>
<dbReference type="PROSITE" id="PS00943">
    <property type="entry name" value="UBIA"/>
    <property type="match status" value="1"/>
</dbReference>
<gene>
    <name evidence="15" type="primary">cyoE</name>
    <name evidence="14" type="synonym">ctaB</name>
    <name evidence="15" type="ORF">ACFSC0_11425</name>
</gene>
<reference evidence="16" key="1">
    <citation type="journal article" date="2019" name="Int. J. Syst. Evol. Microbiol.">
        <title>The Global Catalogue of Microorganisms (GCM) 10K type strain sequencing project: providing services to taxonomists for standard genome sequencing and annotation.</title>
        <authorList>
            <consortium name="The Broad Institute Genomics Platform"/>
            <consortium name="The Broad Institute Genome Sequencing Center for Infectious Disease"/>
            <person name="Wu L."/>
            <person name="Ma J."/>
        </authorList>
    </citation>
    <scope>NUCLEOTIDE SEQUENCE [LARGE SCALE GENOMIC DNA]</scope>
    <source>
        <strain evidence="16">DFY28</strain>
    </source>
</reference>
<comment type="caution">
    <text evidence="15">The sequence shown here is derived from an EMBL/GenBank/DDBJ whole genome shotgun (WGS) entry which is preliminary data.</text>
</comment>
<proteinExistence type="inferred from homology"/>
<feature type="transmembrane region" description="Helical" evidence="14">
    <location>
        <begin position="52"/>
        <end position="72"/>
    </location>
</feature>
<evidence type="ECO:0000256" key="8">
    <source>
        <dbReference type="ARBA" id="ARBA00023133"/>
    </source>
</evidence>
<evidence type="ECO:0000313" key="16">
    <source>
        <dbReference type="Proteomes" id="UP001597237"/>
    </source>
</evidence>
<organism evidence="15 16">
    <name type="scientific">Phenylobacterium terrae</name>
    <dbReference type="NCBI Taxonomy" id="2665495"/>
    <lineage>
        <taxon>Bacteria</taxon>
        <taxon>Pseudomonadati</taxon>
        <taxon>Pseudomonadota</taxon>
        <taxon>Alphaproteobacteria</taxon>
        <taxon>Caulobacterales</taxon>
        <taxon>Caulobacteraceae</taxon>
        <taxon>Phenylobacterium</taxon>
    </lineage>
</organism>
<keyword evidence="16" id="KW-1185">Reference proteome</keyword>
<name>A0ABW4N1T6_9CAUL</name>
<keyword evidence="8 14" id="KW-0350">Heme biosynthesis</keyword>
<feature type="transmembrane region" description="Helical" evidence="14">
    <location>
        <begin position="174"/>
        <end position="192"/>
    </location>
</feature>
<dbReference type="RefSeq" id="WP_377282806.1">
    <property type="nucleotide sequence ID" value="NZ_JBHRSI010000008.1"/>
</dbReference>
<evidence type="ECO:0000256" key="7">
    <source>
        <dbReference type="ARBA" id="ARBA00022989"/>
    </source>
</evidence>
<evidence type="ECO:0000256" key="10">
    <source>
        <dbReference type="ARBA" id="ARBA00030253"/>
    </source>
</evidence>
<evidence type="ECO:0000256" key="3">
    <source>
        <dbReference type="ARBA" id="ARBA00012292"/>
    </source>
</evidence>
<evidence type="ECO:0000256" key="5">
    <source>
        <dbReference type="ARBA" id="ARBA00022679"/>
    </source>
</evidence>
<dbReference type="EC" id="2.5.1.141" evidence="3 14"/>
<dbReference type="PANTHER" id="PTHR43448:SF7">
    <property type="entry name" value="4-HYDROXYBENZOATE SOLANESYLTRANSFERASE"/>
    <property type="match status" value="1"/>
</dbReference>
<accession>A0ABW4N1T6</accession>
<dbReference type="InterPro" id="IPR030470">
    <property type="entry name" value="UbiA_prenylTrfase_CS"/>
</dbReference>
<feature type="transmembrane region" description="Helical" evidence="14">
    <location>
        <begin position="221"/>
        <end position="238"/>
    </location>
</feature>
<comment type="pathway">
    <text evidence="2 14">Porphyrin-containing compound metabolism; heme O biosynthesis; heme O from protoheme: step 1/1.</text>
</comment>
<feature type="transmembrane region" description="Helical" evidence="14">
    <location>
        <begin position="119"/>
        <end position="140"/>
    </location>
</feature>
<evidence type="ECO:0000256" key="6">
    <source>
        <dbReference type="ARBA" id="ARBA00022692"/>
    </source>
</evidence>
<dbReference type="InterPro" id="IPR006369">
    <property type="entry name" value="Protohaem_IX_farnesylTrfase"/>
</dbReference>
<evidence type="ECO:0000256" key="2">
    <source>
        <dbReference type="ARBA" id="ARBA00004919"/>
    </source>
</evidence>
<evidence type="ECO:0000256" key="1">
    <source>
        <dbReference type="ARBA" id="ARBA00004651"/>
    </source>
</evidence>
<dbReference type="GO" id="GO:0008495">
    <property type="term" value="F:protoheme IX farnesyltransferase activity"/>
    <property type="evidence" value="ECO:0007669"/>
    <property type="project" value="UniProtKB-EC"/>
</dbReference>
<evidence type="ECO:0000256" key="13">
    <source>
        <dbReference type="ARBA" id="ARBA00047690"/>
    </source>
</evidence>
<evidence type="ECO:0000256" key="9">
    <source>
        <dbReference type="ARBA" id="ARBA00023136"/>
    </source>
</evidence>
<dbReference type="PANTHER" id="PTHR43448">
    <property type="entry name" value="PROTOHEME IX FARNESYLTRANSFERASE, MITOCHONDRIAL"/>
    <property type="match status" value="1"/>
</dbReference>
<keyword evidence="7 14" id="KW-1133">Transmembrane helix</keyword>
<feature type="transmembrane region" description="Helical" evidence="14">
    <location>
        <begin position="27"/>
        <end position="46"/>
    </location>
</feature>
<feature type="transmembrane region" description="Helical" evidence="14">
    <location>
        <begin position="93"/>
        <end position="113"/>
    </location>
</feature>
<keyword evidence="4 14" id="KW-1003">Cell membrane</keyword>
<evidence type="ECO:0000256" key="12">
    <source>
        <dbReference type="ARBA" id="ARBA00042475"/>
    </source>
</evidence>
<dbReference type="Proteomes" id="UP001597237">
    <property type="component" value="Unassembled WGS sequence"/>
</dbReference>
<evidence type="ECO:0000313" key="15">
    <source>
        <dbReference type="EMBL" id="MFD1784006.1"/>
    </source>
</evidence>
<sequence length="320" mass="33974">MSMTSTLSQARTPATWQDYVRLLKPRVMSLVIFTAFTGMIAADAPIHPLLGAVAILCIAVGAGASAALNMWYDADIDAKMRRTRSRPVPAGRVQGSDALALGVVLSLFSVMFMGMAVGWLAAGLLAFTIFFYAVVYTMWLKRSTAQNIVIGGLAGALPPAIGWAAAAGTAPLDAWLLVAIIFFWTPPHFWALSLYTSEDYEKAGVPMLPVVAGAAETRKQIFLYSLLLVPICIAPALTGLGGGLYLAVSAVGGAVFLVLAWRVLRSKAGDAAKVRNDDGLYDVKAGAKDARNLFAFSILYLTLLFASILAERLMGLPGLV</sequence>